<dbReference type="KEGG" id="fno:Fnod_1318"/>
<dbReference type="STRING" id="381764.Fnod_1318"/>
<proteinExistence type="predicted"/>
<keyword evidence="4 6" id="KW-1133">Transmembrane helix</keyword>
<dbReference type="AlphaFoldDB" id="A7HMN2"/>
<gene>
    <name evidence="7" type="ordered locus">Fnod_1318</name>
</gene>
<keyword evidence="2" id="KW-1003">Cell membrane</keyword>
<dbReference type="Pfam" id="PF04277">
    <property type="entry name" value="OAD_gamma"/>
    <property type="match status" value="1"/>
</dbReference>
<evidence type="ECO:0000256" key="5">
    <source>
        <dbReference type="ARBA" id="ARBA00023136"/>
    </source>
</evidence>
<keyword evidence="8" id="KW-1185">Reference proteome</keyword>
<evidence type="ECO:0008006" key="9">
    <source>
        <dbReference type="Google" id="ProtNLM"/>
    </source>
</evidence>
<evidence type="ECO:0000256" key="3">
    <source>
        <dbReference type="ARBA" id="ARBA00022692"/>
    </source>
</evidence>
<evidence type="ECO:0000256" key="2">
    <source>
        <dbReference type="ARBA" id="ARBA00022475"/>
    </source>
</evidence>
<dbReference type="Proteomes" id="UP000002415">
    <property type="component" value="Chromosome"/>
</dbReference>
<evidence type="ECO:0000313" key="7">
    <source>
        <dbReference type="EMBL" id="ABS61165.1"/>
    </source>
</evidence>
<dbReference type="EMBL" id="CP000771">
    <property type="protein sequence ID" value="ABS61165.1"/>
    <property type="molecule type" value="Genomic_DNA"/>
</dbReference>
<dbReference type="GO" id="GO:0036376">
    <property type="term" value="P:sodium ion export across plasma membrane"/>
    <property type="evidence" value="ECO:0007669"/>
    <property type="project" value="InterPro"/>
</dbReference>
<name>A7HMN2_FERNB</name>
<reference evidence="7 8" key="1">
    <citation type="submission" date="2007-07" db="EMBL/GenBank/DDBJ databases">
        <title>Complete sequence of Fervidobacterium nodosum Rt17-B1.</title>
        <authorList>
            <consortium name="US DOE Joint Genome Institute"/>
            <person name="Copeland A."/>
            <person name="Lucas S."/>
            <person name="Lapidus A."/>
            <person name="Barry K."/>
            <person name="Glavina del Rio T."/>
            <person name="Dalin E."/>
            <person name="Tice H."/>
            <person name="Pitluck S."/>
            <person name="Saunders E."/>
            <person name="Brettin T."/>
            <person name="Bruce D."/>
            <person name="Detter J.C."/>
            <person name="Han C."/>
            <person name="Schmutz J."/>
            <person name="Larimer F."/>
            <person name="Land M."/>
            <person name="Hauser L."/>
            <person name="Kyrpides N."/>
            <person name="Mikhailova N."/>
            <person name="Nelson K."/>
            <person name="Gogarten J.P."/>
            <person name="Noll K."/>
            <person name="Richardson P."/>
        </authorList>
    </citation>
    <scope>NUCLEOTIDE SEQUENCE [LARGE SCALE GENOMIC DNA]</scope>
    <source>
        <strain evidence="8">ATCC 35602 / DSM 5306 / Rt17-B1</strain>
    </source>
</reference>
<dbReference type="GO" id="GO:0005886">
    <property type="term" value="C:plasma membrane"/>
    <property type="evidence" value="ECO:0007669"/>
    <property type="project" value="UniProtKB-SubCell"/>
</dbReference>
<accession>A7HMN2</accession>
<sequence length="133" mass="14917">MNNPIELTITIVGVVTVFAVFVILYGVFKLMEIIGISQNKKVKMPKENQQSSKPNVENAVIVENSTASISVTNMTQGIENEEEIAAVFAAIYSLFGENVVVKSIKPVQRIVEKKGKRGWNEWRTYGWRGGNKW</sequence>
<evidence type="ECO:0000256" key="1">
    <source>
        <dbReference type="ARBA" id="ARBA00004236"/>
    </source>
</evidence>
<protein>
    <recommendedName>
        <fullName evidence="9">Oxaloacetate decarboxylase, gamma chain</fullName>
    </recommendedName>
</protein>
<evidence type="ECO:0000256" key="6">
    <source>
        <dbReference type="SAM" id="Phobius"/>
    </source>
</evidence>
<dbReference type="GO" id="GO:0015081">
    <property type="term" value="F:sodium ion transmembrane transporter activity"/>
    <property type="evidence" value="ECO:0007669"/>
    <property type="project" value="InterPro"/>
</dbReference>
<dbReference type="HOGENOM" id="CLU_129760_0_0_0"/>
<reference evidence="7 8" key="2">
    <citation type="journal article" date="2009" name="Proc. Natl. Acad. Sci. U.S.A.">
        <title>On the chimeric nature, thermophilic origin, and phylogenetic placement of the Thermotogales.</title>
        <authorList>
            <person name="Zhaxybayeva O."/>
            <person name="Swithers K.S."/>
            <person name="Lapierre P."/>
            <person name="Fournier G.P."/>
            <person name="Bickhart D.M."/>
            <person name="DeBoy R.T."/>
            <person name="Nelson K.E."/>
            <person name="Nesbo C.L."/>
            <person name="Doolittle W.F."/>
            <person name="Gogarten J.P."/>
            <person name="Noll K.M."/>
        </authorList>
    </citation>
    <scope>NUCLEOTIDE SEQUENCE [LARGE SCALE GENOMIC DNA]</scope>
    <source>
        <strain evidence="8">ATCC 35602 / DSM 5306 / Rt17-B1</strain>
    </source>
</reference>
<organism evidence="7 8">
    <name type="scientific">Fervidobacterium nodosum (strain ATCC 35602 / DSM 5306 / Rt17-B1)</name>
    <dbReference type="NCBI Taxonomy" id="381764"/>
    <lineage>
        <taxon>Bacteria</taxon>
        <taxon>Thermotogati</taxon>
        <taxon>Thermotogota</taxon>
        <taxon>Thermotogae</taxon>
        <taxon>Thermotogales</taxon>
        <taxon>Fervidobacteriaceae</taxon>
        <taxon>Fervidobacterium</taxon>
    </lineage>
</organism>
<dbReference type="RefSeq" id="WP_011994474.1">
    <property type="nucleotide sequence ID" value="NC_009718.1"/>
</dbReference>
<evidence type="ECO:0000313" key="8">
    <source>
        <dbReference type="Proteomes" id="UP000002415"/>
    </source>
</evidence>
<dbReference type="OrthoDB" id="48293at2"/>
<dbReference type="InterPro" id="IPR005899">
    <property type="entry name" value="Na_pump_deCOase"/>
</dbReference>
<keyword evidence="5 6" id="KW-0472">Membrane</keyword>
<evidence type="ECO:0000256" key="4">
    <source>
        <dbReference type="ARBA" id="ARBA00022989"/>
    </source>
</evidence>
<keyword evidence="3 6" id="KW-0812">Transmembrane</keyword>
<feature type="transmembrane region" description="Helical" evidence="6">
    <location>
        <begin position="6"/>
        <end position="28"/>
    </location>
</feature>
<comment type="subcellular location">
    <subcellularLocation>
        <location evidence="1">Cell membrane</location>
    </subcellularLocation>
</comment>
<dbReference type="eggNOG" id="ENOG502ZJCM">
    <property type="taxonomic scope" value="Bacteria"/>
</dbReference>